<protein>
    <recommendedName>
        <fullName evidence="7">Sec-independent protein translocase protein TatC</fullName>
    </recommendedName>
</protein>
<keyword evidence="6 7" id="KW-0472">Membrane</keyword>
<dbReference type="AlphaFoldDB" id="A0A2S6IKE7"/>
<feature type="transmembrane region" description="Helical" evidence="7">
    <location>
        <begin position="229"/>
        <end position="249"/>
    </location>
</feature>
<feature type="transmembrane region" description="Helical" evidence="7">
    <location>
        <begin position="206"/>
        <end position="223"/>
    </location>
</feature>
<keyword evidence="7" id="KW-0813">Transport</keyword>
<feature type="transmembrane region" description="Helical" evidence="7">
    <location>
        <begin position="121"/>
        <end position="143"/>
    </location>
</feature>
<proteinExistence type="inferred from homology"/>
<gene>
    <name evidence="7" type="primary">tatC</name>
    <name evidence="8" type="ORF">CLV92_107207</name>
</gene>
<evidence type="ECO:0000313" key="8">
    <source>
        <dbReference type="EMBL" id="PPK94704.1"/>
    </source>
</evidence>
<dbReference type="GO" id="GO:0033281">
    <property type="term" value="C:TAT protein transport complex"/>
    <property type="evidence" value="ECO:0007669"/>
    <property type="project" value="UniProtKB-UniRule"/>
</dbReference>
<dbReference type="PRINTS" id="PR01840">
    <property type="entry name" value="TATCFAMILY"/>
</dbReference>
<comment type="function">
    <text evidence="7">Part of the twin-arginine translocation (Tat) system that transports large folded proteins containing a characteristic twin-arginine motif in their signal peptide across membranes. Together with TatB, TatC is part of a receptor directly interacting with Tat signal peptides.</text>
</comment>
<dbReference type="GO" id="GO:0043953">
    <property type="term" value="P:protein transport by the Tat complex"/>
    <property type="evidence" value="ECO:0007669"/>
    <property type="project" value="UniProtKB-UniRule"/>
</dbReference>
<reference evidence="8 9" key="1">
    <citation type="submission" date="2018-02" db="EMBL/GenBank/DDBJ databases">
        <title>Genomic Encyclopedia of Archaeal and Bacterial Type Strains, Phase II (KMG-II): from individual species to whole genera.</title>
        <authorList>
            <person name="Goeker M."/>
        </authorList>
    </citation>
    <scope>NUCLEOTIDE SEQUENCE [LARGE SCALE GENOMIC DNA]</scope>
    <source>
        <strain evidence="8 9">DSM 22857</strain>
    </source>
</reference>
<evidence type="ECO:0000256" key="6">
    <source>
        <dbReference type="ARBA" id="ARBA00023136"/>
    </source>
</evidence>
<feature type="transmembrane region" description="Helical" evidence="7">
    <location>
        <begin position="170"/>
        <end position="194"/>
    </location>
</feature>
<dbReference type="Proteomes" id="UP000239485">
    <property type="component" value="Unassembled WGS sequence"/>
</dbReference>
<dbReference type="PANTHER" id="PTHR30371">
    <property type="entry name" value="SEC-INDEPENDENT PROTEIN TRANSLOCASE PROTEIN TATC"/>
    <property type="match status" value="1"/>
</dbReference>
<evidence type="ECO:0000313" key="9">
    <source>
        <dbReference type="Proteomes" id="UP000239485"/>
    </source>
</evidence>
<comment type="subcellular location">
    <subcellularLocation>
        <location evidence="7">Cell membrane</location>
        <topology evidence="7">Multi-pass membrane protein</topology>
    </subcellularLocation>
    <subcellularLocation>
        <location evidence="1">Membrane</location>
        <topology evidence="1">Multi-pass membrane protein</topology>
    </subcellularLocation>
</comment>
<keyword evidence="5 7" id="KW-0811">Translocation</keyword>
<sequence length="274" mass="30020">MAVTSLRRAPKDPEGRMALREHLEELRKRVTRAAIGLLLGAIAGWWLWQDIVYPALQAPLVDFAEANGIQAQINFGALGSALDFQIKGSLWVGVLVSSPVWLYQLWAFITPGLTNKERRYALGFIAAAVPLFLAGAWLAWWVLPNAVKFLIEFTPVGASNIIDATIYLSFAMRIILAFGIAFVLPVVLVGLNFAGLMTGRAVLKQWRITVFLCFVFAAIASPTPDALTLFTLAVPMIALFFAAVGVCLLNDRRRARKSDEPDYGALDDDTASPL</sequence>
<keyword evidence="9" id="KW-1185">Reference proteome</keyword>
<feature type="transmembrane region" description="Helical" evidence="7">
    <location>
        <begin position="90"/>
        <end position="109"/>
    </location>
</feature>
<keyword evidence="4 7" id="KW-1133">Transmembrane helix</keyword>
<comment type="caution">
    <text evidence="8">The sequence shown here is derived from an EMBL/GenBank/DDBJ whole genome shotgun (WGS) entry which is preliminary data.</text>
</comment>
<name>A0A2S6IKE7_9ACTN</name>
<dbReference type="HAMAP" id="MF_00902">
    <property type="entry name" value="TatC"/>
    <property type="match status" value="1"/>
</dbReference>
<evidence type="ECO:0000256" key="5">
    <source>
        <dbReference type="ARBA" id="ARBA00023010"/>
    </source>
</evidence>
<evidence type="ECO:0000256" key="2">
    <source>
        <dbReference type="ARBA" id="ARBA00022692"/>
    </source>
</evidence>
<feature type="transmembrane region" description="Helical" evidence="7">
    <location>
        <begin position="30"/>
        <end position="48"/>
    </location>
</feature>
<evidence type="ECO:0000256" key="4">
    <source>
        <dbReference type="ARBA" id="ARBA00022989"/>
    </source>
</evidence>
<evidence type="ECO:0000256" key="7">
    <source>
        <dbReference type="HAMAP-Rule" id="MF_00902"/>
    </source>
</evidence>
<keyword evidence="2 7" id="KW-0812">Transmembrane</keyword>
<comment type="similarity">
    <text evidence="7">Belongs to the TatC family.</text>
</comment>
<dbReference type="NCBIfam" id="TIGR00945">
    <property type="entry name" value="tatC"/>
    <property type="match status" value="1"/>
</dbReference>
<organism evidence="8 9">
    <name type="scientific">Kineococcus xinjiangensis</name>
    <dbReference type="NCBI Taxonomy" id="512762"/>
    <lineage>
        <taxon>Bacteria</taxon>
        <taxon>Bacillati</taxon>
        <taxon>Actinomycetota</taxon>
        <taxon>Actinomycetes</taxon>
        <taxon>Kineosporiales</taxon>
        <taxon>Kineosporiaceae</taxon>
        <taxon>Kineococcus</taxon>
    </lineage>
</organism>
<dbReference type="GO" id="GO:0009977">
    <property type="term" value="F:proton motive force dependent protein transmembrane transporter activity"/>
    <property type="evidence" value="ECO:0007669"/>
    <property type="project" value="TreeGrafter"/>
</dbReference>
<dbReference type="InterPro" id="IPR002033">
    <property type="entry name" value="TatC"/>
</dbReference>
<accession>A0A2S6IKE7</accession>
<keyword evidence="7" id="KW-1003">Cell membrane</keyword>
<evidence type="ECO:0000256" key="3">
    <source>
        <dbReference type="ARBA" id="ARBA00022927"/>
    </source>
</evidence>
<evidence type="ECO:0000256" key="1">
    <source>
        <dbReference type="ARBA" id="ARBA00004141"/>
    </source>
</evidence>
<dbReference type="PANTHER" id="PTHR30371:SF0">
    <property type="entry name" value="SEC-INDEPENDENT PROTEIN TRANSLOCASE PROTEIN TATC, CHLOROPLASTIC-RELATED"/>
    <property type="match status" value="1"/>
</dbReference>
<keyword evidence="3 7" id="KW-0653">Protein transport</keyword>
<dbReference type="OrthoDB" id="9777044at2"/>
<dbReference type="GO" id="GO:0065002">
    <property type="term" value="P:intracellular protein transmembrane transport"/>
    <property type="evidence" value="ECO:0007669"/>
    <property type="project" value="TreeGrafter"/>
</dbReference>
<dbReference type="Pfam" id="PF00902">
    <property type="entry name" value="TatC"/>
    <property type="match status" value="1"/>
</dbReference>
<dbReference type="EMBL" id="PTJD01000007">
    <property type="protein sequence ID" value="PPK94704.1"/>
    <property type="molecule type" value="Genomic_DNA"/>
</dbReference>
<comment type="subunit">
    <text evidence="7">The Tat system comprises two distinct complexes: a TatABC complex, containing multiple copies of TatA, TatB and TatC subunits, and a separate TatA complex, containing only TatA subunits. Substrates initially bind to the TatABC complex, which probably triggers association of the separate TatA complex to form the active translocon.</text>
</comment>